<name>A0ABN7B7V3_9HEMI</name>
<feature type="transmembrane region" description="Helical" evidence="1">
    <location>
        <begin position="89"/>
        <end position="113"/>
    </location>
</feature>
<keyword evidence="1" id="KW-0472">Membrane</keyword>
<gene>
    <name evidence="2" type="ORF">NTJ_12536</name>
</gene>
<keyword evidence="3" id="KW-1185">Reference proteome</keyword>
<evidence type="ECO:0000313" key="2">
    <source>
        <dbReference type="EMBL" id="BES99719.1"/>
    </source>
</evidence>
<keyword evidence="1" id="KW-1133">Transmembrane helix</keyword>
<evidence type="ECO:0008006" key="4">
    <source>
        <dbReference type="Google" id="ProtNLM"/>
    </source>
</evidence>
<accession>A0ABN7B7V3</accession>
<organism evidence="2 3">
    <name type="scientific">Nesidiocoris tenuis</name>
    <dbReference type="NCBI Taxonomy" id="355587"/>
    <lineage>
        <taxon>Eukaryota</taxon>
        <taxon>Metazoa</taxon>
        <taxon>Ecdysozoa</taxon>
        <taxon>Arthropoda</taxon>
        <taxon>Hexapoda</taxon>
        <taxon>Insecta</taxon>
        <taxon>Pterygota</taxon>
        <taxon>Neoptera</taxon>
        <taxon>Paraneoptera</taxon>
        <taxon>Hemiptera</taxon>
        <taxon>Heteroptera</taxon>
        <taxon>Panheteroptera</taxon>
        <taxon>Cimicomorpha</taxon>
        <taxon>Miridae</taxon>
        <taxon>Dicyphina</taxon>
        <taxon>Nesidiocoris</taxon>
    </lineage>
</organism>
<sequence>MVGIPGLLKASSAEKKGVYLIHDEPPAQRVAASPVRVIRYPDSAKSCAAIVAYIELIIGPTSLILFGDLNWVKYLDQLMTPAGIPSDDLPVVSAIGALILRYFSAVLLFFGVVKNKPSWAAPYLMIEIFLMFAGPFAFLYSMSGSEPGVYENVGWVTLIPFLFISIWFEYFKWRCVYSFYDTRTTRHDKSEFASFIKKSGSDTNEAQKIAKVDDDWYQKQQMKEIDEGEAEALVPATDRTQDAGKTFVV</sequence>
<dbReference type="Proteomes" id="UP001307889">
    <property type="component" value="Chromosome 10"/>
</dbReference>
<feature type="transmembrane region" description="Helical" evidence="1">
    <location>
        <begin position="153"/>
        <end position="171"/>
    </location>
</feature>
<proteinExistence type="predicted"/>
<evidence type="ECO:0000313" key="3">
    <source>
        <dbReference type="Proteomes" id="UP001307889"/>
    </source>
</evidence>
<dbReference type="EMBL" id="AP028918">
    <property type="protein sequence ID" value="BES99719.1"/>
    <property type="molecule type" value="Genomic_DNA"/>
</dbReference>
<protein>
    <recommendedName>
        <fullName evidence="4">Intimal thickness related receptor IRP domain-containing protein</fullName>
    </recommendedName>
</protein>
<keyword evidence="1" id="KW-0812">Transmembrane</keyword>
<evidence type="ECO:0000256" key="1">
    <source>
        <dbReference type="SAM" id="Phobius"/>
    </source>
</evidence>
<feature type="transmembrane region" description="Helical" evidence="1">
    <location>
        <begin position="120"/>
        <end position="141"/>
    </location>
</feature>
<reference evidence="2 3" key="1">
    <citation type="submission" date="2023-09" db="EMBL/GenBank/DDBJ databases">
        <title>Nesidiocoris tenuis whole genome shotgun sequence.</title>
        <authorList>
            <person name="Shibata T."/>
            <person name="Shimoda M."/>
            <person name="Kobayashi T."/>
            <person name="Uehara T."/>
        </authorList>
    </citation>
    <scope>NUCLEOTIDE SEQUENCE [LARGE SCALE GENOMIC DNA]</scope>
    <source>
        <strain evidence="2 3">Japan</strain>
    </source>
</reference>
<feature type="transmembrane region" description="Helical" evidence="1">
    <location>
        <begin position="46"/>
        <end position="69"/>
    </location>
</feature>